<dbReference type="InterPro" id="IPR015683">
    <property type="entry name" value="Ionotropic_Glu_rcpt"/>
</dbReference>
<feature type="transmembrane region" description="Helical" evidence="18">
    <location>
        <begin position="1135"/>
        <end position="1155"/>
    </location>
</feature>
<dbReference type="SUPFAM" id="SSF53850">
    <property type="entry name" value="Periplasmic binding protein-like II"/>
    <property type="match status" value="2"/>
</dbReference>
<feature type="binding site" evidence="15">
    <location>
        <position position="1053"/>
    </location>
    <ligand>
        <name>L-glutamate</name>
        <dbReference type="ChEBI" id="CHEBI:29985"/>
    </ligand>
</feature>
<evidence type="ECO:0000256" key="16">
    <source>
        <dbReference type="PIRSR" id="PIRSR601508-2"/>
    </source>
</evidence>
<comment type="similarity">
    <text evidence="1">Belongs to the glutamate-gated ion channel (TC 1.A.10.1) family.</text>
</comment>
<evidence type="ECO:0000256" key="2">
    <source>
        <dbReference type="ARBA" id="ARBA00022448"/>
    </source>
</evidence>
<feature type="binding site" evidence="15">
    <location>
        <position position="1005"/>
    </location>
    <ligand>
        <name>L-glutamate</name>
        <dbReference type="ChEBI" id="CHEBI:29985"/>
    </ligand>
</feature>
<feature type="domain" description="Ionotropic glutamate receptor C-terminal" evidence="19">
    <location>
        <begin position="715"/>
        <end position="1116"/>
    </location>
</feature>
<feature type="domain" description="Ionotropic glutamate receptor L-glutamate and glycine-binding" evidence="20">
    <location>
        <begin position="725"/>
        <end position="823"/>
    </location>
</feature>
<evidence type="ECO:0000259" key="19">
    <source>
        <dbReference type="SMART" id="SM00079"/>
    </source>
</evidence>
<dbReference type="SUPFAM" id="SSF90112">
    <property type="entry name" value="Neurotransmitter-gated ion-channel transmembrane pore"/>
    <property type="match status" value="1"/>
</dbReference>
<name>A0A8S1HDI7_9PELO</name>
<evidence type="ECO:0000259" key="20">
    <source>
        <dbReference type="SMART" id="SM00918"/>
    </source>
</evidence>
<dbReference type="SMART" id="SM00918">
    <property type="entry name" value="Lig_chan-Glu_bd"/>
    <property type="match status" value="1"/>
</dbReference>
<proteinExistence type="inferred from homology"/>
<dbReference type="EMBL" id="CAJGYM010000047">
    <property type="protein sequence ID" value="CAD6194746.1"/>
    <property type="molecule type" value="Genomic_DNA"/>
</dbReference>
<dbReference type="FunFam" id="3.40.190.10:FF:000024">
    <property type="entry name" value="Glutamate receptor, ionotropic, delta 1"/>
    <property type="match status" value="1"/>
</dbReference>
<accession>A0A8S1HDI7</accession>
<dbReference type="Pfam" id="PF00060">
    <property type="entry name" value="Lig_chan"/>
    <property type="match status" value="1"/>
</dbReference>
<dbReference type="InterPro" id="IPR038050">
    <property type="entry name" value="Neuro_actylchol_rec"/>
</dbReference>
<keyword evidence="5 18" id="KW-1133">Transmembrane helix</keyword>
<keyword evidence="3" id="KW-1003">Cell membrane</keyword>
<dbReference type="InterPro" id="IPR036719">
    <property type="entry name" value="Neuro-gated_channel_TM_sf"/>
</dbReference>
<dbReference type="FunFam" id="1.10.287.70:FF:000010">
    <property type="entry name" value="Putative glutamate receptor ionotropic kainate 1"/>
    <property type="match status" value="1"/>
</dbReference>
<feature type="transmembrane region" description="Helical" evidence="18">
    <location>
        <begin position="220"/>
        <end position="242"/>
    </location>
</feature>
<dbReference type="InterPro" id="IPR019594">
    <property type="entry name" value="Glu/Gly-bd"/>
</dbReference>
<dbReference type="InterPro" id="IPR036734">
    <property type="entry name" value="Neur_chan_lig-bd_sf"/>
</dbReference>
<dbReference type="PRINTS" id="PR00177">
    <property type="entry name" value="NMDARECEPTOR"/>
</dbReference>
<evidence type="ECO:0000256" key="18">
    <source>
        <dbReference type="SAM" id="Phobius"/>
    </source>
</evidence>
<dbReference type="Gene3D" id="1.10.287.70">
    <property type="match status" value="1"/>
</dbReference>
<feature type="binding site" evidence="15">
    <location>
        <position position="834"/>
    </location>
    <ligand>
        <name>L-glutamate</name>
        <dbReference type="ChEBI" id="CHEBI:29985"/>
    </ligand>
</feature>
<evidence type="ECO:0000256" key="6">
    <source>
        <dbReference type="ARBA" id="ARBA00023018"/>
    </source>
</evidence>
<evidence type="ECO:0000256" key="11">
    <source>
        <dbReference type="ARBA" id="ARBA00023257"/>
    </source>
</evidence>
<evidence type="ECO:0000256" key="9">
    <source>
        <dbReference type="ARBA" id="ARBA00023170"/>
    </source>
</evidence>
<keyword evidence="10" id="KW-0325">Glycoprotein</keyword>
<dbReference type="GO" id="GO:0045211">
    <property type="term" value="C:postsynaptic membrane"/>
    <property type="evidence" value="ECO:0007669"/>
    <property type="project" value="UniProtKB-SubCell"/>
</dbReference>
<dbReference type="GO" id="GO:0005230">
    <property type="term" value="F:extracellular ligand-gated monoatomic ion channel activity"/>
    <property type="evidence" value="ECO:0007669"/>
    <property type="project" value="InterPro"/>
</dbReference>
<evidence type="ECO:0000256" key="4">
    <source>
        <dbReference type="ARBA" id="ARBA00022692"/>
    </source>
</evidence>
<dbReference type="GO" id="GO:0038023">
    <property type="term" value="F:signaling receptor activity"/>
    <property type="evidence" value="ECO:0007669"/>
    <property type="project" value="InterPro"/>
</dbReference>
<dbReference type="Proteomes" id="UP000835052">
    <property type="component" value="Unassembled WGS sequence"/>
</dbReference>
<reference evidence="21" key="1">
    <citation type="submission" date="2020-10" db="EMBL/GenBank/DDBJ databases">
        <authorList>
            <person name="Kikuchi T."/>
        </authorList>
    </citation>
    <scope>NUCLEOTIDE SEQUENCE</scope>
    <source>
        <strain evidence="21">NKZ352</strain>
    </source>
</reference>
<feature type="binding site" evidence="15">
    <location>
        <position position="1006"/>
    </location>
    <ligand>
        <name>L-glutamate</name>
        <dbReference type="ChEBI" id="CHEBI:29985"/>
    </ligand>
</feature>
<dbReference type="InterPro" id="IPR028082">
    <property type="entry name" value="Peripla_BP_I"/>
</dbReference>
<keyword evidence="22" id="KW-1185">Reference proteome</keyword>
<evidence type="ECO:0000256" key="15">
    <source>
        <dbReference type="PIRSR" id="PIRSR601508-1"/>
    </source>
</evidence>
<keyword evidence="12" id="KW-1071">Ligand-gated ion channel</keyword>
<dbReference type="Gene3D" id="3.40.50.2300">
    <property type="match status" value="2"/>
</dbReference>
<dbReference type="Gene3D" id="3.40.190.10">
    <property type="entry name" value="Periplasmic binding protein-like II"/>
    <property type="match status" value="2"/>
</dbReference>
<evidence type="ECO:0000256" key="1">
    <source>
        <dbReference type="ARBA" id="ARBA00008685"/>
    </source>
</evidence>
<dbReference type="InterPro" id="IPR001508">
    <property type="entry name" value="Iono_Glu_rcpt_met"/>
</dbReference>
<dbReference type="OrthoDB" id="5984008at2759"/>
<sequence length="1165" mass="131276">MLFYAVLVTSTHLVRSSLQILPENYDRSVGPFTETIQKIDVTISVPFLVLLAVKENERQADWLYSYTMKWRDERLRYNSTSGAVVYIPASLVWKPRFFVYNSIEQREAYGNNDENIDVIVSPSGDVVLRRTQYTSIVCEVDVKRFPFDTQFCAIAFSSPVEPIEVMQLTPVHDPLRSAIMAGNSEFALINITTHIKKYSIDNNNYESVMFVAHLRRYPTYYLVMVVFPTFFIAVITITGALVPMEEDQSNDITGLALGAILALVFMLGIVSDKLPKTPSVAWISIYLMEVFIMCVAALAIGFLRGMRKSCNKYQVKEGVFLMTVDENRAEEKPLQISSKTRVVESRLTASQELQRRQSIQVPDEDPESLTLHKFLEKGHLEVEENTKNQKTLKQGASLVVLPEETSSKTAAAAIVESLLNASNVPYVRLSSPRALHRKFHFFPPSQISSLAAAAFIKSERWREVVVVFREEDELLEMAEMITAGHFPPAFSTQVVRIDSNDDYGSVLKHIRNKLDRSKIILNIPLSAALRFIDEAASFSMCGVLYNYVVIDMDMATSNLEDYSSIEQCNITTFAMHDVEAAEVVALRNRIKLQSHIRLPHRGINTKTAVWISTLSAVVRALEHSPSSTTPQCGSVWPQGTDIKRELLRATKGGVTGDVTWLPNGLRSNFSVHVYRRKHGVLSKYAEWNSHLKRILSAEVVAVANSSQKETLEGKHLHVTVYLEAPFVMLTADGEYQGYCIDLLQGLLEIADAVKEFTRSAQKGPEHVRFALPTYQNISLAQIFSQKIANSLKFNYTLHKVHDNAYGSKEANGKWNGMVGELQRGDADLAVASLTISYSRSEVIDFSVPYMHLGISILFKKPRAAESDKFKFLDPIDWQVWLATFASYVTTSLALWLIAKMSPFESNVLDTTSGEFHRVENQFSLRNSFWFTVCSLMQQGSEICPRTASTRVLTAVWWFFTLILLSSYTANLAAFLTTQRMATPVENADDLSAQTKIKYGTLGRGSTMSFFNESKIDTYERMWNLMSSQPGLFVQSSKEGIARVKSSDYAYLMESSMLEYAVERDCELMQIGGLLDQKGYGIGLPKGSPYRDLISTAILRLQEKTELTELKEKWWKDKSTVCPAPKRKESDDGESIGGIFIILIGGLLCTILFVAWEHFFKKPNQD</sequence>
<dbReference type="FunFam" id="3.40.190.10:FF:000061">
    <property type="entry name" value="Glutamate receptor, ionotropic kainate"/>
    <property type="match status" value="1"/>
</dbReference>
<protein>
    <submittedName>
        <fullName evidence="21">Uncharacterized protein</fullName>
    </submittedName>
</protein>
<dbReference type="SUPFAM" id="SSF63712">
    <property type="entry name" value="Nicotinic receptor ligand binding domain-like"/>
    <property type="match status" value="1"/>
</dbReference>
<keyword evidence="13" id="KW-0407">Ion channel</keyword>
<comment type="caution">
    <text evidence="21">The sequence shown here is derived from an EMBL/GenBank/DDBJ whole genome shotgun (WGS) entry which is preliminary data.</text>
</comment>
<keyword evidence="9" id="KW-0675">Receptor</keyword>
<evidence type="ECO:0000256" key="7">
    <source>
        <dbReference type="ARBA" id="ARBA00023065"/>
    </source>
</evidence>
<keyword evidence="17" id="KW-1015">Disulfide bond</keyword>
<evidence type="ECO:0000256" key="5">
    <source>
        <dbReference type="ARBA" id="ARBA00022989"/>
    </source>
</evidence>
<keyword evidence="4 18" id="KW-0812">Transmembrane</keyword>
<dbReference type="SMART" id="SM00079">
    <property type="entry name" value="PBPe"/>
    <property type="match status" value="1"/>
</dbReference>
<evidence type="ECO:0000256" key="17">
    <source>
        <dbReference type="PIRSR" id="PIRSR601508-3"/>
    </source>
</evidence>
<keyword evidence="11" id="KW-0628">Postsynaptic cell membrane</keyword>
<dbReference type="SUPFAM" id="SSF53822">
    <property type="entry name" value="Periplasmic binding protein-like I"/>
    <property type="match status" value="1"/>
</dbReference>
<gene>
    <name evidence="21" type="ORF">CAUJ_LOCUS10665</name>
</gene>
<dbReference type="Pfam" id="PF10613">
    <property type="entry name" value="Lig_chan-Glu_bd"/>
    <property type="match status" value="1"/>
</dbReference>
<feature type="binding site" evidence="15">
    <location>
        <position position="839"/>
    </location>
    <ligand>
        <name>L-glutamate</name>
        <dbReference type="ChEBI" id="CHEBI:29985"/>
    </ligand>
</feature>
<keyword evidence="2" id="KW-0813">Transport</keyword>
<dbReference type="Pfam" id="PF02931">
    <property type="entry name" value="Neur_chan_LBD"/>
    <property type="match status" value="1"/>
</dbReference>
<dbReference type="InterPro" id="IPR006202">
    <property type="entry name" value="Neur_chan_lig-bd"/>
</dbReference>
<evidence type="ECO:0000256" key="13">
    <source>
        <dbReference type="ARBA" id="ARBA00023303"/>
    </source>
</evidence>
<dbReference type="InterPro" id="IPR018000">
    <property type="entry name" value="Neurotransmitter_ion_chnl_CS"/>
</dbReference>
<keyword evidence="8 18" id="KW-0472">Membrane</keyword>
<feature type="transmembrane region" description="Helical" evidence="18">
    <location>
        <begin position="283"/>
        <end position="303"/>
    </location>
</feature>
<feature type="disulfide bond" evidence="17">
    <location>
        <begin position="1065"/>
        <end position="1121"/>
    </location>
</feature>
<dbReference type="PROSITE" id="PS00236">
    <property type="entry name" value="NEUROTR_ION_CHANNEL"/>
    <property type="match status" value="1"/>
</dbReference>
<keyword evidence="6" id="KW-0770">Synapse</keyword>
<evidence type="ECO:0000256" key="12">
    <source>
        <dbReference type="ARBA" id="ARBA00023286"/>
    </source>
</evidence>
<dbReference type="InterPro" id="IPR001320">
    <property type="entry name" value="Iontro_rcpt_C"/>
</dbReference>
<feature type="transmembrane region" description="Helical" evidence="18">
    <location>
        <begin position="254"/>
        <end position="271"/>
    </location>
</feature>
<dbReference type="CDD" id="cd18989">
    <property type="entry name" value="LGIC_ECD_cation"/>
    <property type="match status" value="1"/>
</dbReference>
<organism evidence="21 22">
    <name type="scientific">Caenorhabditis auriculariae</name>
    <dbReference type="NCBI Taxonomy" id="2777116"/>
    <lineage>
        <taxon>Eukaryota</taxon>
        <taxon>Metazoa</taxon>
        <taxon>Ecdysozoa</taxon>
        <taxon>Nematoda</taxon>
        <taxon>Chromadorea</taxon>
        <taxon>Rhabditida</taxon>
        <taxon>Rhabditina</taxon>
        <taxon>Rhabditomorpha</taxon>
        <taxon>Rhabditoidea</taxon>
        <taxon>Rhabditidae</taxon>
        <taxon>Peloderinae</taxon>
        <taxon>Caenorhabditis</taxon>
    </lineage>
</organism>
<evidence type="ECO:0000256" key="8">
    <source>
        <dbReference type="ARBA" id="ARBA00023136"/>
    </source>
</evidence>
<dbReference type="Pfam" id="PF01094">
    <property type="entry name" value="ANF_receptor"/>
    <property type="match status" value="1"/>
</dbReference>
<feature type="site" description="Crucial to convey clamshell closure to channel opening" evidence="16">
    <location>
        <position position="984"/>
    </location>
</feature>
<evidence type="ECO:0000313" key="21">
    <source>
        <dbReference type="EMBL" id="CAD6194746.1"/>
    </source>
</evidence>
<dbReference type="PANTHER" id="PTHR18966">
    <property type="entry name" value="IONOTROPIC GLUTAMATE RECEPTOR"/>
    <property type="match status" value="1"/>
</dbReference>
<dbReference type="Gene3D" id="1.20.58.390">
    <property type="entry name" value="Neurotransmitter-gated ion-channel transmembrane domain"/>
    <property type="match status" value="1"/>
</dbReference>
<keyword evidence="7" id="KW-0406">Ion transport</keyword>
<evidence type="ECO:0000313" key="22">
    <source>
        <dbReference type="Proteomes" id="UP000835052"/>
    </source>
</evidence>
<evidence type="ECO:0000256" key="3">
    <source>
        <dbReference type="ARBA" id="ARBA00022475"/>
    </source>
</evidence>
<dbReference type="InterPro" id="IPR001828">
    <property type="entry name" value="ANF_lig-bd_rcpt"/>
</dbReference>
<comment type="subcellular location">
    <subcellularLocation>
        <location evidence="14">Postsynaptic cell membrane</location>
        <topology evidence="14">Multi-pass membrane protein</topology>
    </subcellularLocation>
</comment>
<evidence type="ECO:0000256" key="10">
    <source>
        <dbReference type="ARBA" id="ARBA00023180"/>
    </source>
</evidence>
<dbReference type="AlphaFoldDB" id="A0A8S1HDI7"/>
<evidence type="ECO:0000256" key="14">
    <source>
        <dbReference type="ARBA" id="ARBA00034104"/>
    </source>
</evidence>
<dbReference type="Gene3D" id="2.70.170.10">
    <property type="entry name" value="Neurotransmitter-gated ion-channel ligand-binding domain"/>
    <property type="match status" value="1"/>
</dbReference>
<feature type="transmembrane region" description="Helical" evidence="18">
    <location>
        <begin position="954"/>
        <end position="975"/>
    </location>
</feature>